<dbReference type="OrthoDB" id="3830508at2"/>
<feature type="region of interest" description="Disordered" evidence="1">
    <location>
        <begin position="175"/>
        <end position="203"/>
    </location>
</feature>
<feature type="chain" id="PRO_5039400616" evidence="2">
    <location>
        <begin position="21"/>
        <end position="203"/>
    </location>
</feature>
<dbReference type="Proteomes" id="UP000294508">
    <property type="component" value="Unassembled WGS sequence"/>
</dbReference>
<accession>A0A4R2HX94</accession>
<feature type="region of interest" description="Disordered" evidence="1">
    <location>
        <begin position="20"/>
        <end position="56"/>
    </location>
</feature>
<name>A0A4R2HX94_9ACTN</name>
<feature type="compositionally biased region" description="Low complexity" evidence="1">
    <location>
        <begin position="194"/>
        <end position="203"/>
    </location>
</feature>
<evidence type="ECO:0000313" key="4">
    <source>
        <dbReference type="Proteomes" id="UP000294508"/>
    </source>
</evidence>
<keyword evidence="2" id="KW-0732">Signal</keyword>
<feature type="signal peptide" evidence="2">
    <location>
        <begin position="1"/>
        <end position="20"/>
    </location>
</feature>
<sequence>MITRILAVAAFAALVLAGCADTPDGGGTPTTASESTGEPSPEPTDPESTQTEVDKPSIKVATAPIGGAPDEAGVRQCTPVSWLADDIPDGTTVTLGSPKLDPKDIFELDQSACSDDRRQCANVVWTTDDDDSCFVGARQVAAGDENVHVLVPAEVTCATEEDCARIDEEARKRGSQVYFITGELETTDPPPTESTPTETPSGG</sequence>
<reference evidence="3 4" key="1">
    <citation type="journal article" date="2015" name="Stand. Genomic Sci.">
        <title>Genomic Encyclopedia of Bacterial and Archaeal Type Strains, Phase III: the genomes of soil and plant-associated and newly described type strains.</title>
        <authorList>
            <person name="Whitman W.B."/>
            <person name="Woyke T."/>
            <person name="Klenk H.P."/>
            <person name="Zhou Y."/>
            <person name="Lilburn T.G."/>
            <person name="Beck B.J."/>
            <person name="De Vos P."/>
            <person name="Vandamme P."/>
            <person name="Eisen J.A."/>
            <person name="Garrity G."/>
            <person name="Hugenholtz P."/>
            <person name="Kyrpides N.C."/>
        </authorList>
    </citation>
    <scope>NUCLEOTIDE SEQUENCE [LARGE SCALE GENOMIC DNA]</scope>
    <source>
        <strain evidence="3 4">VKM Ac-2572</strain>
    </source>
</reference>
<evidence type="ECO:0000313" key="3">
    <source>
        <dbReference type="EMBL" id="TCO35729.1"/>
    </source>
</evidence>
<dbReference type="EMBL" id="SLWN01000001">
    <property type="protein sequence ID" value="TCO35729.1"/>
    <property type="molecule type" value="Genomic_DNA"/>
</dbReference>
<dbReference type="RefSeq" id="WP_132207378.1">
    <property type="nucleotide sequence ID" value="NZ_SLWN01000001.1"/>
</dbReference>
<feature type="compositionally biased region" description="Low complexity" evidence="1">
    <location>
        <begin position="20"/>
        <end position="39"/>
    </location>
</feature>
<protein>
    <submittedName>
        <fullName evidence="3">Uncharacterized protein</fullName>
    </submittedName>
</protein>
<proteinExistence type="predicted"/>
<gene>
    <name evidence="3" type="ORF">EV652_101614</name>
</gene>
<dbReference type="PROSITE" id="PS51257">
    <property type="entry name" value="PROKAR_LIPOPROTEIN"/>
    <property type="match status" value="1"/>
</dbReference>
<dbReference type="AlphaFoldDB" id="A0A4R2HX94"/>
<keyword evidence="4" id="KW-1185">Reference proteome</keyword>
<organism evidence="3 4">
    <name type="scientific">Kribbella steppae</name>
    <dbReference type="NCBI Taxonomy" id="2512223"/>
    <lineage>
        <taxon>Bacteria</taxon>
        <taxon>Bacillati</taxon>
        <taxon>Actinomycetota</taxon>
        <taxon>Actinomycetes</taxon>
        <taxon>Propionibacteriales</taxon>
        <taxon>Kribbellaceae</taxon>
        <taxon>Kribbella</taxon>
    </lineage>
</organism>
<evidence type="ECO:0000256" key="1">
    <source>
        <dbReference type="SAM" id="MobiDB-lite"/>
    </source>
</evidence>
<comment type="caution">
    <text evidence="3">The sequence shown here is derived from an EMBL/GenBank/DDBJ whole genome shotgun (WGS) entry which is preliminary data.</text>
</comment>
<evidence type="ECO:0000256" key="2">
    <source>
        <dbReference type="SAM" id="SignalP"/>
    </source>
</evidence>